<dbReference type="Proteomes" id="UP001375240">
    <property type="component" value="Unassembled WGS sequence"/>
</dbReference>
<feature type="compositionally biased region" description="Basic and acidic residues" evidence="1">
    <location>
        <begin position="83"/>
        <end position="95"/>
    </location>
</feature>
<dbReference type="SMART" id="SM01177">
    <property type="entry name" value="DUF4210"/>
    <property type="match status" value="1"/>
</dbReference>
<protein>
    <recommendedName>
        <fullName evidence="2">Atos-like conserved domain-containing protein</fullName>
    </recommendedName>
</protein>
<dbReference type="Pfam" id="PF13889">
    <property type="entry name" value="Chromosome_seg"/>
    <property type="match status" value="1"/>
</dbReference>
<dbReference type="PANTHER" id="PTHR13199:SF11">
    <property type="entry name" value="PROTEIN ATOSSA"/>
    <property type="match status" value="1"/>
</dbReference>
<keyword evidence="4" id="KW-1185">Reference proteome</keyword>
<feature type="compositionally biased region" description="Low complexity" evidence="1">
    <location>
        <begin position="213"/>
        <end position="231"/>
    </location>
</feature>
<name>A0AAV9UTS8_9PEZI</name>
<dbReference type="PANTHER" id="PTHR13199">
    <property type="entry name" value="GH03947P"/>
    <property type="match status" value="1"/>
</dbReference>
<dbReference type="InterPro" id="IPR025261">
    <property type="entry name" value="Atos-like_cons_dom"/>
</dbReference>
<evidence type="ECO:0000313" key="4">
    <source>
        <dbReference type="Proteomes" id="UP001375240"/>
    </source>
</evidence>
<comment type="caution">
    <text evidence="3">The sequence shown here is derived from an EMBL/GenBank/DDBJ whole genome shotgun (WGS) entry which is preliminary data.</text>
</comment>
<evidence type="ECO:0000259" key="2">
    <source>
        <dbReference type="SMART" id="SM01177"/>
    </source>
</evidence>
<feature type="region of interest" description="Disordered" evidence="1">
    <location>
        <begin position="639"/>
        <end position="667"/>
    </location>
</feature>
<proteinExistence type="predicted"/>
<evidence type="ECO:0000313" key="3">
    <source>
        <dbReference type="EMBL" id="KAK6346855.1"/>
    </source>
</evidence>
<feature type="region of interest" description="Disordered" evidence="1">
    <location>
        <begin position="213"/>
        <end position="236"/>
    </location>
</feature>
<gene>
    <name evidence="3" type="ORF">TWF696_006961</name>
</gene>
<feature type="region of interest" description="Disordered" evidence="1">
    <location>
        <begin position="541"/>
        <end position="565"/>
    </location>
</feature>
<dbReference type="EMBL" id="JAVHNQ010000005">
    <property type="protein sequence ID" value="KAK6346855.1"/>
    <property type="molecule type" value="Genomic_DNA"/>
</dbReference>
<dbReference type="InterPro" id="IPR033473">
    <property type="entry name" value="Atos-like_C"/>
</dbReference>
<accession>A0AAV9UTS8</accession>
<feature type="compositionally biased region" description="Polar residues" evidence="1">
    <location>
        <begin position="113"/>
        <end position="126"/>
    </location>
</feature>
<feature type="domain" description="Atos-like conserved" evidence="2">
    <location>
        <begin position="276"/>
        <end position="342"/>
    </location>
</feature>
<reference evidence="3 4" key="1">
    <citation type="submission" date="2019-10" db="EMBL/GenBank/DDBJ databases">
        <authorList>
            <person name="Palmer J.M."/>
        </authorList>
    </citation>
    <scope>NUCLEOTIDE SEQUENCE [LARGE SCALE GENOMIC DNA]</scope>
    <source>
        <strain evidence="3 4">TWF696</strain>
    </source>
</reference>
<dbReference type="InterPro" id="IPR051506">
    <property type="entry name" value="ATOS_Transcription_Regulators"/>
</dbReference>
<sequence length="667" mass="73552">MPLVYNTHPSPPASATFPVAGGPHMQLIVEGVDGATDARPVLQGRDSARDPVENAPKNRAELIRRLKAREARIWSLNTNDVETDPKPEPQEDISDRNGPQSALHSGVFAPDSRQLQHPPSPINSHFHTPFYNPRTPHAEVAPTVHHSNLSPYAQEGGRSGRSRAQSLSGYVLKHPTSPLALSSQTENEAIDEFSNPIDIMDTPLRTRRASLVPSISSLHSSQSPAPPSYSRHPSRRSIGSDNWYDSFPVAPSHSRQSSRRLSLGVGLGSDLPAGSFVGSYEESILNGRMSTTPSKPLQFNAQIGVLGIGKCKASLRCPTHVTIPFPAYFYSVGDYDSPSPYVGQIDLDTALQNHSKPSKTFPEGGYRIPPRGQLQIIIKNPNKTAVKLFLVPYDITDMEPGQKTFIRQKSYSADAYIDTLTKPGDNVPMTPITAQKMRDKEREALRYLIHLHLCCPSKGRYYLHRNIRLVFANRVPDGKEKLRNEIQQPEPKYSPWKPGSNMDGMLTPRRRRGSSISFLSAAEEFILNDESRQRMKNFKFGGAATTTSDKDMEEEGEPPRREDGPAAINIRNKARATAVNICPMTKDTDGDIEMGDDGSRTVTSGSWDKLSSSVYSTGSDGAQQGLLAMKLRSLDPMHLDQENDTRSANDTIRLLPGRRGALKTPEV</sequence>
<dbReference type="AlphaFoldDB" id="A0AAV9UTS8"/>
<dbReference type="Pfam" id="PF13915">
    <property type="entry name" value="DUF4210"/>
    <property type="match status" value="1"/>
</dbReference>
<feature type="region of interest" description="Disordered" evidence="1">
    <location>
        <begin position="77"/>
        <end position="138"/>
    </location>
</feature>
<organism evidence="3 4">
    <name type="scientific">Orbilia brochopaga</name>
    <dbReference type="NCBI Taxonomy" id="3140254"/>
    <lineage>
        <taxon>Eukaryota</taxon>
        <taxon>Fungi</taxon>
        <taxon>Dikarya</taxon>
        <taxon>Ascomycota</taxon>
        <taxon>Pezizomycotina</taxon>
        <taxon>Orbiliomycetes</taxon>
        <taxon>Orbiliales</taxon>
        <taxon>Orbiliaceae</taxon>
        <taxon>Orbilia</taxon>
    </lineage>
</organism>
<evidence type="ECO:0000256" key="1">
    <source>
        <dbReference type="SAM" id="MobiDB-lite"/>
    </source>
</evidence>